<dbReference type="Pfam" id="PF00106">
    <property type="entry name" value="adh_short"/>
    <property type="match status" value="1"/>
</dbReference>
<comment type="caution">
    <text evidence="2">The sequence shown here is derived from an EMBL/GenBank/DDBJ whole genome shotgun (WGS) entry which is preliminary data.</text>
</comment>
<evidence type="ECO:0000256" key="1">
    <source>
        <dbReference type="ARBA" id="ARBA00022857"/>
    </source>
</evidence>
<gene>
    <name evidence="2" type="ORF">PMIN01_05414</name>
</gene>
<dbReference type="PROSITE" id="PS00061">
    <property type="entry name" value="ADH_SHORT"/>
    <property type="match status" value="1"/>
</dbReference>
<dbReference type="AlphaFoldDB" id="A0A9P6KSV6"/>
<proteinExistence type="predicted"/>
<evidence type="ECO:0000313" key="2">
    <source>
        <dbReference type="EMBL" id="KAF9737635.1"/>
    </source>
</evidence>
<accession>A0A9P6KSV6</accession>
<organism evidence="2 3">
    <name type="scientific">Paraphaeosphaeria minitans</name>
    <dbReference type="NCBI Taxonomy" id="565426"/>
    <lineage>
        <taxon>Eukaryota</taxon>
        <taxon>Fungi</taxon>
        <taxon>Dikarya</taxon>
        <taxon>Ascomycota</taxon>
        <taxon>Pezizomycotina</taxon>
        <taxon>Dothideomycetes</taxon>
        <taxon>Pleosporomycetidae</taxon>
        <taxon>Pleosporales</taxon>
        <taxon>Massarineae</taxon>
        <taxon>Didymosphaeriaceae</taxon>
        <taxon>Paraphaeosphaeria</taxon>
    </lineage>
</organism>
<evidence type="ECO:0000313" key="3">
    <source>
        <dbReference type="Proteomes" id="UP000756921"/>
    </source>
</evidence>
<protein>
    <submittedName>
        <fullName evidence="2">Short-chain dehydrogenase</fullName>
    </submittedName>
</protein>
<dbReference type="InterPro" id="IPR020904">
    <property type="entry name" value="Sc_DH/Rdtase_CS"/>
</dbReference>
<dbReference type="InterPro" id="IPR052184">
    <property type="entry name" value="SDR_enzymes"/>
</dbReference>
<dbReference type="GO" id="GO:0016616">
    <property type="term" value="F:oxidoreductase activity, acting on the CH-OH group of donors, NAD or NADP as acceptor"/>
    <property type="evidence" value="ECO:0007669"/>
    <property type="project" value="TreeGrafter"/>
</dbReference>
<dbReference type="PANTHER" id="PTHR45458">
    <property type="entry name" value="SHORT-CHAIN DEHYDROGENASE/REDUCTASE SDR"/>
    <property type="match status" value="1"/>
</dbReference>
<dbReference type="OrthoDB" id="7289984at2759"/>
<dbReference type="SUPFAM" id="SSF51735">
    <property type="entry name" value="NAD(P)-binding Rossmann-fold domains"/>
    <property type="match status" value="1"/>
</dbReference>
<keyword evidence="1" id="KW-0521">NADP</keyword>
<dbReference type="PANTHER" id="PTHR45458:SF3">
    <property type="entry name" value="CHAIN DEHYDROGENASE (ATSC), PUTATIVE-RELATED"/>
    <property type="match status" value="1"/>
</dbReference>
<keyword evidence="3" id="KW-1185">Reference proteome</keyword>
<name>A0A9P6KSV6_9PLEO</name>
<dbReference type="Gene3D" id="3.40.50.720">
    <property type="entry name" value="NAD(P)-binding Rossmann-like Domain"/>
    <property type="match status" value="1"/>
</dbReference>
<dbReference type="InterPro" id="IPR002347">
    <property type="entry name" value="SDR_fam"/>
</dbReference>
<dbReference type="PRINTS" id="PR00081">
    <property type="entry name" value="GDHRDH"/>
</dbReference>
<dbReference type="Proteomes" id="UP000756921">
    <property type="component" value="Unassembled WGS sequence"/>
</dbReference>
<dbReference type="EMBL" id="WJXW01000004">
    <property type="protein sequence ID" value="KAF9737635.1"/>
    <property type="molecule type" value="Genomic_DNA"/>
</dbReference>
<sequence>MPSYVITGASRGLGWGFVKHLSEDTSNTVIGLVRNAPATIERVKTELADRKNIHILQADRNDTPALKKAAADTANITGGSLDYLVGNAAYLDMFDQFDGPSGFLANSTPEEFTKLFRSFFDTNVLAQIFLYEAFLPLLLKGSIKKVLSISSCMGDPDFNREWAHDQAILYSSSKAALNMVNIKFGAQYKKDGVLFISMCPGVVDTGYENNRIYIRPALAAKLQEIVGKFQAYSPDFKGAHEPVESVKMMLGVLDKLSIENNDQGKYLSHLGTKRWLP</sequence>
<reference evidence="2" key="1">
    <citation type="journal article" date="2020" name="Mol. Plant Microbe Interact.">
        <title>Genome Sequence of the Biocontrol Agent Coniothyrium minitans strain Conio (IMI 134523).</title>
        <authorList>
            <person name="Patel D."/>
            <person name="Shittu T.A."/>
            <person name="Baroncelli R."/>
            <person name="Muthumeenakshi S."/>
            <person name="Osborne T.H."/>
            <person name="Janganan T.K."/>
            <person name="Sreenivasaprasad S."/>
        </authorList>
    </citation>
    <scope>NUCLEOTIDE SEQUENCE</scope>
    <source>
        <strain evidence="2">Conio</strain>
    </source>
</reference>
<dbReference type="InterPro" id="IPR036291">
    <property type="entry name" value="NAD(P)-bd_dom_sf"/>
</dbReference>